<evidence type="ECO:0000313" key="4">
    <source>
        <dbReference type="Proteomes" id="UP000756132"/>
    </source>
</evidence>
<dbReference type="KEGG" id="ffu:CLAFUR5_07868"/>
<feature type="domain" description="DUF6604" evidence="2">
    <location>
        <begin position="58"/>
        <end position="311"/>
    </location>
</feature>
<evidence type="ECO:0000259" key="2">
    <source>
        <dbReference type="Pfam" id="PF20253"/>
    </source>
</evidence>
<dbReference type="GeneID" id="71987746"/>
<dbReference type="PANTHER" id="PTHR38795">
    <property type="entry name" value="DUF6604 DOMAIN-CONTAINING PROTEIN"/>
    <property type="match status" value="1"/>
</dbReference>
<evidence type="ECO:0000313" key="3">
    <source>
        <dbReference type="EMBL" id="UJO15653.1"/>
    </source>
</evidence>
<gene>
    <name evidence="3" type="ORF">CLAFUR5_07868</name>
</gene>
<dbReference type="InterPro" id="IPR046539">
    <property type="entry name" value="DUF6604"/>
</dbReference>
<organism evidence="3 4">
    <name type="scientific">Passalora fulva</name>
    <name type="common">Tomato leaf mold</name>
    <name type="synonym">Cladosporium fulvum</name>
    <dbReference type="NCBI Taxonomy" id="5499"/>
    <lineage>
        <taxon>Eukaryota</taxon>
        <taxon>Fungi</taxon>
        <taxon>Dikarya</taxon>
        <taxon>Ascomycota</taxon>
        <taxon>Pezizomycotina</taxon>
        <taxon>Dothideomycetes</taxon>
        <taxon>Dothideomycetidae</taxon>
        <taxon>Mycosphaerellales</taxon>
        <taxon>Mycosphaerellaceae</taxon>
        <taxon>Fulvia</taxon>
    </lineage>
</organism>
<sequence length="470" mass="53240">MDEYSEVANIGLRHAWKVPRLSLALLEFATYINLLSPSLRTFRQPLDGHGRTFADLYQRYKIGTNRITQWLADTANDIGKLESIVDRQTRKALKHSALRGSSHTVRISTSQLVRLASEVSITTLRNRAPPKDIRDIIIITEDVLAGRRDYSVWNEQKTTTKDAEHRQQNESHQHFIHVLVEVLDHLKRAHKYSQPVVSRPKATRGKKKPSAASVAVKPDDSTVLKNIYKGLALEEPAIDSLEESTTHFELEQPEGEDLFAFWCLLKDFNKIRNFLRSIWQEYYDKKIGIHVASELSDKAYEIVQHITDDFAAEFPPLGTFSRVADRLDFEISMCDGEIESFSCSDTTSLVDGNFSVSTADFYRCHELNRRMRSLAVTTADLVQKGGGAALPKFDQFCNLLPDVFVATGDMPLHVVMIYQAMMDTIEIGVEDTMSPFASLYKEAVIVKSKWAQLEEVQALSHAGRSLFDTI</sequence>
<reference evidence="3" key="1">
    <citation type="submission" date="2021-12" db="EMBL/GenBank/DDBJ databases">
        <authorList>
            <person name="Zaccaron A."/>
            <person name="Stergiopoulos I."/>
        </authorList>
    </citation>
    <scope>NUCLEOTIDE SEQUENCE</scope>
    <source>
        <strain evidence="3">Race5_Kim</strain>
    </source>
</reference>
<dbReference type="Pfam" id="PF20253">
    <property type="entry name" value="DUF6604"/>
    <property type="match status" value="1"/>
</dbReference>
<protein>
    <recommendedName>
        <fullName evidence="2">DUF6604 domain-containing protein</fullName>
    </recommendedName>
</protein>
<dbReference type="AlphaFoldDB" id="A0A9Q8LFD7"/>
<accession>A0A9Q8LFD7</accession>
<dbReference type="EMBL" id="CP090165">
    <property type="protein sequence ID" value="UJO15653.1"/>
    <property type="molecule type" value="Genomic_DNA"/>
</dbReference>
<reference evidence="3" key="2">
    <citation type="journal article" date="2022" name="Microb. Genom.">
        <title>A chromosome-scale genome assembly of the tomato pathogen Cladosporium fulvum reveals a compartmentalized genome architecture and the presence of a dispensable chromosome.</title>
        <authorList>
            <person name="Zaccaron A.Z."/>
            <person name="Chen L.H."/>
            <person name="Samaras A."/>
            <person name="Stergiopoulos I."/>
        </authorList>
    </citation>
    <scope>NUCLEOTIDE SEQUENCE</scope>
    <source>
        <strain evidence="3">Race5_Kim</strain>
    </source>
</reference>
<dbReference type="OrthoDB" id="3650886at2759"/>
<keyword evidence="4" id="KW-1185">Reference proteome</keyword>
<evidence type="ECO:0000256" key="1">
    <source>
        <dbReference type="SAM" id="MobiDB-lite"/>
    </source>
</evidence>
<dbReference type="Proteomes" id="UP000756132">
    <property type="component" value="Chromosome 3"/>
</dbReference>
<name>A0A9Q8LFD7_PASFU</name>
<proteinExistence type="predicted"/>
<feature type="region of interest" description="Disordered" evidence="1">
    <location>
        <begin position="194"/>
        <end position="215"/>
    </location>
</feature>
<dbReference type="PANTHER" id="PTHR38795:SF1">
    <property type="entry name" value="DUF6604 DOMAIN-CONTAINING PROTEIN"/>
    <property type="match status" value="1"/>
</dbReference>
<dbReference type="RefSeq" id="XP_047760019.1">
    <property type="nucleotide sequence ID" value="XM_047907016.1"/>
</dbReference>